<dbReference type="EMBL" id="BMOE01000006">
    <property type="protein sequence ID" value="GGJ76874.1"/>
    <property type="molecule type" value="Genomic_DNA"/>
</dbReference>
<keyword evidence="2" id="KW-1185">Reference proteome</keyword>
<dbReference type="AlphaFoldDB" id="A0A917PGG1"/>
<comment type="caution">
    <text evidence="1">The sequence shown here is derived from an EMBL/GenBank/DDBJ whole genome shotgun (WGS) entry which is preliminary data.</text>
</comment>
<gene>
    <name evidence="1" type="ORF">GCM10008939_21220</name>
</gene>
<reference evidence="1" key="1">
    <citation type="journal article" date="2014" name="Int. J. Syst. Evol. Microbiol.">
        <title>Complete genome sequence of Corynebacterium casei LMG S-19264T (=DSM 44701T), isolated from a smear-ripened cheese.</title>
        <authorList>
            <consortium name="US DOE Joint Genome Institute (JGI-PGF)"/>
            <person name="Walter F."/>
            <person name="Albersmeier A."/>
            <person name="Kalinowski J."/>
            <person name="Ruckert C."/>
        </authorList>
    </citation>
    <scope>NUCLEOTIDE SEQUENCE</scope>
    <source>
        <strain evidence="1">JCM 14371</strain>
    </source>
</reference>
<dbReference type="RefSeq" id="WP_188963252.1">
    <property type="nucleotide sequence ID" value="NZ_BMOE01000006.1"/>
</dbReference>
<evidence type="ECO:0000313" key="2">
    <source>
        <dbReference type="Proteomes" id="UP000635726"/>
    </source>
</evidence>
<evidence type="ECO:0000313" key="1">
    <source>
        <dbReference type="EMBL" id="GGJ76874.1"/>
    </source>
</evidence>
<accession>A0A917PGG1</accession>
<protein>
    <submittedName>
        <fullName evidence="1">Uncharacterized protein</fullName>
    </submittedName>
</protein>
<name>A0A917PGG1_9DEIO</name>
<organism evidence="1 2">
    <name type="scientific">Deinococcus aquiradiocola</name>
    <dbReference type="NCBI Taxonomy" id="393059"/>
    <lineage>
        <taxon>Bacteria</taxon>
        <taxon>Thermotogati</taxon>
        <taxon>Deinococcota</taxon>
        <taxon>Deinococci</taxon>
        <taxon>Deinococcales</taxon>
        <taxon>Deinococcaceae</taxon>
        <taxon>Deinococcus</taxon>
    </lineage>
</organism>
<reference evidence="1" key="2">
    <citation type="submission" date="2020-09" db="EMBL/GenBank/DDBJ databases">
        <authorList>
            <person name="Sun Q."/>
            <person name="Ohkuma M."/>
        </authorList>
    </citation>
    <scope>NUCLEOTIDE SEQUENCE</scope>
    <source>
        <strain evidence="1">JCM 14371</strain>
    </source>
</reference>
<dbReference type="Proteomes" id="UP000635726">
    <property type="component" value="Unassembled WGS sequence"/>
</dbReference>
<sequence length="92" mass="10536">MTAWLSTFDPELQVRIDALQERGCQFVWRVPEGLTSSAEPLDSGMAWLEIWLHGRLLDFAGPLPQPLDLEGLTTIQEVIEKQATQQQVLRRY</sequence>
<proteinExistence type="predicted"/>